<feature type="domain" description="N-acetyltransferase" evidence="1">
    <location>
        <begin position="1"/>
        <end position="161"/>
    </location>
</feature>
<organism evidence="2 3">
    <name type="scientific">Candidatus Roizmanbacteria bacterium RIFOXYD1_FULL_38_12</name>
    <dbReference type="NCBI Taxonomy" id="1802093"/>
    <lineage>
        <taxon>Bacteria</taxon>
        <taxon>Candidatus Roizmaniibacteriota</taxon>
    </lineage>
</organism>
<dbReference type="Pfam" id="PF13673">
    <property type="entry name" value="Acetyltransf_10"/>
    <property type="match status" value="1"/>
</dbReference>
<reference evidence="2 3" key="1">
    <citation type="journal article" date="2016" name="Nat. Commun.">
        <title>Thousands of microbial genomes shed light on interconnected biogeochemical processes in an aquifer system.</title>
        <authorList>
            <person name="Anantharaman K."/>
            <person name="Brown C.T."/>
            <person name="Hug L.A."/>
            <person name="Sharon I."/>
            <person name="Castelle C.J."/>
            <person name="Probst A.J."/>
            <person name="Thomas B.C."/>
            <person name="Singh A."/>
            <person name="Wilkins M.J."/>
            <person name="Karaoz U."/>
            <person name="Brodie E.L."/>
            <person name="Williams K.H."/>
            <person name="Hubbard S.S."/>
            <person name="Banfield J.F."/>
        </authorList>
    </citation>
    <scope>NUCLEOTIDE SEQUENCE [LARGE SCALE GENOMIC DNA]</scope>
</reference>
<evidence type="ECO:0000313" key="2">
    <source>
        <dbReference type="EMBL" id="OGK73801.1"/>
    </source>
</evidence>
<name>A0A1F7L123_9BACT</name>
<dbReference type="EMBL" id="MGBR01000001">
    <property type="protein sequence ID" value="OGK73801.1"/>
    <property type="molecule type" value="Genomic_DNA"/>
</dbReference>
<dbReference type="PROSITE" id="PS51186">
    <property type="entry name" value="GNAT"/>
    <property type="match status" value="1"/>
</dbReference>
<dbReference type="GO" id="GO:0016747">
    <property type="term" value="F:acyltransferase activity, transferring groups other than amino-acyl groups"/>
    <property type="evidence" value="ECO:0007669"/>
    <property type="project" value="InterPro"/>
</dbReference>
<dbReference type="SUPFAM" id="SSF55729">
    <property type="entry name" value="Acyl-CoA N-acyltransferases (Nat)"/>
    <property type="match status" value="1"/>
</dbReference>
<gene>
    <name evidence="2" type="ORF">A3K52_03400</name>
</gene>
<accession>A0A1F7L123</accession>
<sequence>MVIQRAKKEEVHEIKKLLTETWINTYNEIYSPDTIKNITSQWHKPELLIVQIQDPDVYFGLAKEQDKIVGLITVRRENNDNLTMYRLYIHPNFQRQGIGTKLIQEALKVFKGCKKLNIEVEQQNMKGVSFYRKQGFKEIGRKTEKVGNDEVFTVKMEKDIYN</sequence>
<evidence type="ECO:0000259" key="1">
    <source>
        <dbReference type="PROSITE" id="PS51186"/>
    </source>
</evidence>
<dbReference type="InterPro" id="IPR050276">
    <property type="entry name" value="MshD_Acetyltransferase"/>
</dbReference>
<comment type="caution">
    <text evidence="2">The sequence shown here is derived from an EMBL/GenBank/DDBJ whole genome shotgun (WGS) entry which is preliminary data.</text>
</comment>
<evidence type="ECO:0000313" key="3">
    <source>
        <dbReference type="Proteomes" id="UP000177050"/>
    </source>
</evidence>
<proteinExistence type="predicted"/>
<dbReference type="AlphaFoldDB" id="A0A1F7L123"/>
<dbReference type="PANTHER" id="PTHR43617:SF22">
    <property type="entry name" value="L-AMINO ACID N-ACETYLTRANSFERASE AAAT"/>
    <property type="match status" value="1"/>
</dbReference>
<protein>
    <recommendedName>
        <fullName evidence="1">N-acetyltransferase domain-containing protein</fullName>
    </recommendedName>
</protein>
<dbReference type="CDD" id="cd04301">
    <property type="entry name" value="NAT_SF"/>
    <property type="match status" value="1"/>
</dbReference>
<dbReference type="Gene3D" id="3.40.630.30">
    <property type="match status" value="1"/>
</dbReference>
<dbReference type="InterPro" id="IPR000182">
    <property type="entry name" value="GNAT_dom"/>
</dbReference>
<dbReference type="InterPro" id="IPR016181">
    <property type="entry name" value="Acyl_CoA_acyltransferase"/>
</dbReference>
<dbReference type="Proteomes" id="UP000177050">
    <property type="component" value="Unassembled WGS sequence"/>
</dbReference>
<dbReference type="PANTHER" id="PTHR43617">
    <property type="entry name" value="L-AMINO ACID N-ACETYLTRANSFERASE"/>
    <property type="match status" value="1"/>
</dbReference>